<dbReference type="InterPro" id="IPR004165">
    <property type="entry name" value="CoA_trans_fam_I"/>
</dbReference>
<reference evidence="1" key="2">
    <citation type="submission" date="2024-10" db="UniProtKB">
        <authorList>
            <consortium name="EnsemblProtists"/>
        </authorList>
    </citation>
    <scope>IDENTIFICATION</scope>
</reference>
<keyword evidence="2" id="KW-1185">Reference proteome</keyword>
<dbReference type="SUPFAM" id="SSF100950">
    <property type="entry name" value="NagB/RpiA/CoA transferase-like"/>
    <property type="match status" value="1"/>
</dbReference>
<name>A0A0D3JB71_EMIH1</name>
<dbReference type="STRING" id="2903.R1ECM0"/>
<dbReference type="HOGENOM" id="CLU_2433612_0_0_1"/>
<organism evidence="1 2">
    <name type="scientific">Emiliania huxleyi (strain CCMP1516)</name>
    <dbReference type="NCBI Taxonomy" id="280463"/>
    <lineage>
        <taxon>Eukaryota</taxon>
        <taxon>Haptista</taxon>
        <taxon>Haptophyta</taxon>
        <taxon>Prymnesiophyceae</taxon>
        <taxon>Isochrysidales</taxon>
        <taxon>Noelaerhabdaceae</taxon>
        <taxon>Emiliania</taxon>
    </lineage>
</organism>
<dbReference type="GO" id="GO:0008260">
    <property type="term" value="F:succinyl-CoA:3-oxo-acid CoA-transferase activity"/>
    <property type="evidence" value="ECO:0007669"/>
    <property type="project" value="TreeGrafter"/>
</dbReference>
<dbReference type="PANTHER" id="PTHR13707">
    <property type="entry name" value="KETOACID-COENZYME A TRANSFERASE"/>
    <property type="match status" value="1"/>
</dbReference>
<dbReference type="KEGG" id="ehx:EMIHUDRAFT_241903"/>
<evidence type="ECO:0000313" key="1">
    <source>
        <dbReference type="EnsemblProtists" id="EOD20756"/>
    </source>
</evidence>
<dbReference type="eggNOG" id="KOG3822">
    <property type="taxonomic scope" value="Eukaryota"/>
</dbReference>
<dbReference type="Pfam" id="PF01144">
    <property type="entry name" value="CoA_trans"/>
    <property type="match status" value="1"/>
</dbReference>
<reference evidence="2" key="1">
    <citation type="journal article" date="2013" name="Nature">
        <title>Pan genome of the phytoplankton Emiliania underpins its global distribution.</title>
        <authorList>
            <person name="Read B.A."/>
            <person name="Kegel J."/>
            <person name="Klute M.J."/>
            <person name="Kuo A."/>
            <person name="Lefebvre S.C."/>
            <person name="Maumus F."/>
            <person name="Mayer C."/>
            <person name="Miller J."/>
            <person name="Monier A."/>
            <person name="Salamov A."/>
            <person name="Young J."/>
            <person name="Aguilar M."/>
            <person name="Claverie J.M."/>
            <person name="Frickenhaus S."/>
            <person name="Gonzalez K."/>
            <person name="Herman E.K."/>
            <person name="Lin Y.C."/>
            <person name="Napier J."/>
            <person name="Ogata H."/>
            <person name="Sarno A.F."/>
            <person name="Shmutz J."/>
            <person name="Schroeder D."/>
            <person name="de Vargas C."/>
            <person name="Verret F."/>
            <person name="von Dassow P."/>
            <person name="Valentin K."/>
            <person name="Van de Peer Y."/>
            <person name="Wheeler G."/>
            <person name="Dacks J.B."/>
            <person name="Delwiche C.F."/>
            <person name="Dyhrman S.T."/>
            <person name="Glockner G."/>
            <person name="John U."/>
            <person name="Richards T."/>
            <person name="Worden A.Z."/>
            <person name="Zhang X."/>
            <person name="Grigoriev I.V."/>
            <person name="Allen A.E."/>
            <person name="Bidle K."/>
            <person name="Borodovsky M."/>
            <person name="Bowler C."/>
            <person name="Brownlee C."/>
            <person name="Cock J.M."/>
            <person name="Elias M."/>
            <person name="Gladyshev V.N."/>
            <person name="Groth M."/>
            <person name="Guda C."/>
            <person name="Hadaegh A."/>
            <person name="Iglesias-Rodriguez M.D."/>
            <person name="Jenkins J."/>
            <person name="Jones B.M."/>
            <person name="Lawson T."/>
            <person name="Leese F."/>
            <person name="Lindquist E."/>
            <person name="Lobanov A."/>
            <person name="Lomsadze A."/>
            <person name="Malik S.B."/>
            <person name="Marsh M.E."/>
            <person name="Mackinder L."/>
            <person name="Mock T."/>
            <person name="Mueller-Roeber B."/>
            <person name="Pagarete A."/>
            <person name="Parker M."/>
            <person name="Probert I."/>
            <person name="Quesneville H."/>
            <person name="Raines C."/>
            <person name="Rensing S.A."/>
            <person name="Riano-Pachon D.M."/>
            <person name="Richier S."/>
            <person name="Rokitta S."/>
            <person name="Shiraiwa Y."/>
            <person name="Soanes D.M."/>
            <person name="van der Giezen M."/>
            <person name="Wahlund T.M."/>
            <person name="Williams B."/>
            <person name="Wilson W."/>
            <person name="Wolfe G."/>
            <person name="Wurch L.L."/>
        </authorList>
    </citation>
    <scope>NUCLEOTIDE SEQUENCE</scope>
</reference>
<dbReference type="RefSeq" id="XP_005773185.1">
    <property type="nucleotide sequence ID" value="XM_005773128.1"/>
</dbReference>
<dbReference type="Gene3D" id="3.40.1080.10">
    <property type="entry name" value="Glutaconate Coenzyme A-transferase"/>
    <property type="match status" value="1"/>
</dbReference>
<sequence>MPVLRILLLSGHEGSHPTMRKVVGSASEAVADVPAGATLLVGGFGLSGVPENLITALRDRACGGLTVVSSNVGTSERGLGLLFQTRQIAKV</sequence>
<dbReference type="AlphaFoldDB" id="A0A0D3JB71"/>
<accession>A0A0D3JB71</accession>
<dbReference type="GeneID" id="17266301"/>
<dbReference type="PaxDb" id="2903-EOD20756"/>
<protein>
    <submittedName>
        <fullName evidence="1">Uncharacterized protein</fullName>
    </submittedName>
</protein>
<dbReference type="PANTHER" id="PTHR13707:SF23">
    <property type="entry name" value="SUCCINYL-COA:3-KETOACID-COENZYME A TRANSFERASE"/>
    <property type="match status" value="1"/>
</dbReference>
<dbReference type="Proteomes" id="UP000013827">
    <property type="component" value="Unassembled WGS sequence"/>
</dbReference>
<evidence type="ECO:0000313" key="2">
    <source>
        <dbReference type="Proteomes" id="UP000013827"/>
    </source>
</evidence>
<dbReference type="EnsemblProtists" id="EOD20756">
    <property type="protein sequence ID" value="EOD20756"/>
    <property type="gene ID" value="EMIHUDRAFT_241903"/>
</dbReference>
<proteinExistence type="predicted"/>
<dbReference type="InterPro" id="IPR037171">
    <property type="entry name" value="NagB/RpiA_transferase-like"/>
</dbReference>